<evidence type="ECO:0000256" key="5">
    <source>
        <dbReference type="ARBA" id="ARBA00023237"/>
    </source>
</evidence>
<name>A0AAE6JD40_9SPHI</name>
<sequence length="457" mass="51388">MKINKLYVLIISLLSILNCGCKKDWLDAKPSKSLVVPTTVADYQALLDNSTSSMNINQPSLGVISEGDFYVNDTRFPGLSQTERSVYLWAPTTDNFYSAATVDDWTLSYARILNENVVLDGLSKIKAGNQSNPAYKNVEGSALFYRSFDYYNLAQLFCNSYSSNTAKTDLGLPLRTSANINITVNRSSVEQTYEQIKSDVLQAVQLLPIKPLTPMRPSKPAAYGLLSRIYLSQQIYDKALLYADSCLQLQNSLMDYNQLNSADPRPIQMFNPEIIFNSTLITYLSFLTTRLIIDPNLYQSYNGNDLRPANFFTTVGGNLTYKGSYSGSSTLFGGIATDEMYLNRAECFARTGKITEAMADLNKLLKLRWKTGTYQNASVTTADEALILILSERRKELCFRGLRWTDLRRLNVDSRFQTTLTRTVSGQKYTLLPNSLRYTLPIDINEITLGGLQQNPR</sequence>
<dbReference type="Proteomes" id="UP000663940">
    <property type="component" value="Chromosome"/>
</dbReference>
<gene>
    <name evidence="8" type="ORF">DIU31_006175</name>
    <name evidence="9" type="ORF">J3L21_21530</name>
</gene>
<evidence type="ECO:0000313" key="8">
    <source>
        <dbReference type="EMBL" id="QEM03128.1"/>
    </source>
</evidence>
<accession>A0AAE6JD40</accession>
<dbReference type="InterPro" id="IPR011990">
    <property type="entry name" value="TPR-like_helical_dom_sf"/>
</dbReference>
<dbReference type="EMBL" id="CP043451">
    <property type="protein sequence ID" value="QEM03128.1"/>
    <property type="molecule type" value="Genomic_DNA"/>
</dbReference>
<evidence type="ECO:0000259" key="6">
    <source>
        <dbReference type="Pfam" id="PF07980"/>
    </source>
</evidence>
<protein>
    <submittedName>
        <fullName evidence="8">RagB/SusD family nutrient uptake outer membrane protein</fullName>
    </submittedName>
</protein>
<dbReference type="EMBL" id="CP071880">
    <property type="protein sequence ID" value="QTE48119.1"/>
    <property type="molecule type" value="Genomic_DNA"/>
</dbReference>
<dbReference type="InterPro" id="IPR033985">
    <property type="entry name" value="SusD-like_N"/>
</dbReference>
<keyword evidence="11" id="KW-1185">Reference proteome</keyword>
<reference evidence="8 10" key="1">
    <citation type="submission" date="2019-08" db="EMBL/GenBank/DDBJ databases">
        <title>Comparative genome analysis confer to the adaptation heavy metal polluted environment.</title>
        <authorList>
            <person name="Li Y."/>
        </authorList>
    </citation>
    <scope>NUCLEOTIDE SEQUENCE [LARGE SCALE GENOMIC DNA]</scope>
    <source>
        <strain evidence="8 10">P2</strain>
    </source>
</reference>
<proteinExistence type="inferred from homology"/>
<comment type="subcellular location">
    <subcellularLocation>
        <location evidence="1">Cell outer membrane</location>
    </subcellularLocation>
</comment>
<organism evidence="8 10">
    <name type="scientific">Mucilaginibacter rubeus</name>
    <dbReference type="NCBI Taxonomy" id="2027860"/>
    <lineage>
        <taxon>Bacteria</taxon>
        <taxon>Pseudomonadati</taxon>
        <taxon>Bacteroidota</taxon>
        <taxon>Sphingobacteriia</taxon>
        <taxon>Sphingobacteriales</taxon>
        <taxon>Sphingobacteriaceae</taxon>
        <taxon>Mucilaginibacter</taxon>
    </lineage>
</organism>
<keyword evidence="4" id="KW-0472">Membrane</keyword>
<evidence type="ECO:0000313" key="11">
    <source>
        <dbReference type="Proteomes" id="UP000663940"/>
    </source>
</evidence>
<evidence type="ECO:0000313" key="9">
    <source>
        <dbReference type="EMBL" id="QTE48119.1"/>
    </source>
</evidence>
<feature type="domain" description="RagB/SusD" evidence="6">
    <location>
        <begin position="339"/>
        <end position="414"/>
    </location>
</feature>
<dbReference type="Proteomes" id="UP000250557">
    <property type="component" value="Chromosome"/>
</dbReference>
<dbReference type="Pfam" id="PF14322">
    <property type="entry name" value="SusD-like_3"/>
    <property type="match status" value="1"/>
</dbReference>
<dbReference type="InterPro" id="IPR012944">
    <property type="entry name" value="SusD_RagB_dom"/>
</dbReference>
<dbReference type="Pfam" id="PF07980">
    <property type="entry name" value="SusD_RagB"/>
    <property type="match status" value="1"/>
</dbReference>
<dbReference type="RefSeq" id="WP_112656873.1">
    <property type="nucleotide sequence ID" value="NZ_CP043451.1"/>
</dbReference>
<dbReference type="AlphaFoldDB" id="A0AAE6JD40"/>
<dbReference type="GO" id="GO:0009279">
    <property type="term" value="C:cell outer membrane"/>
    <property type="evidence" value="ECO:0007669"/>
    <property type="project" value="UniProtKB-SubCell"/>
</dbReference>
<evidence type="ECO:0000256" key="3">
    <source>
        <dbReference type="ARBA" id="ARBA00022729"/>
    </source>
</evidence>
<evidence type="ECO:0000259" key="7">
    <source>
        <dbReference type="Pfam" id="PF14322"/>
    </source>
</evidence>
<keyword evidence="5" id="KW-0998">Cell outer membrane</keyword>
<dbReference type="Gene3D" id="1.25.40.390">
    <property type="match status" value="1"/>
</dbReference>
<keyword evidence="3" id="KW-0732">Signal</keyword>
<feature type="domain" description="SusD-like N-terminal" evidence="7">
    <location>
        <begin position="24"/>
        <end position="231"/>
    </location>
</feature>
<evidence type="ECO:0000313" key="10">
    <source>
        <dbReference type="Proteomes" id="UP000250557"/>
    </source>
</evidence>
<evidence type="ECO:0000256" key="4">
    <source>
        <dbReference type="ARBA" id="ARBA00023136"/>
    </source>
</evidence>
<dbReference type="SUPFAM" id="SSF48452">
    <property type="entry name" value="TPR-like"/>
    <property type="match status" value="1"/>
</dbReference>
<evidence type="ECO:0000256" key="2">
    <source>
        <dbReference type="ARBA" id="ARBA00006275"/>
    </source>
</evidence>
<comment type="similarity">
    <text evidence="2">Belongs to the SusD family.</text>
</comment>
<evidence type="ECO:0000256" key="1">
    <source>
        <dbReference type="ARBA" id="ARBA00004442"/>
    </source>
</evidence>
<reference evidence="9 11" key="2">
    <citation type="submission" date="2021-03" db="EMBL/GenBank/DDBJ databases">
        <title>Mucilaginibacter strains isolated from gold and copper mining confer multi heavy-metal resistance.</title>
        <authorList>
            <person name="Li Y."/>
        </authorList>
    </citation>
    <scope>NUCLEOTIDE SEQUENCE [LARGE SCALE GENOMIC DNA]</scope>
    <source>
        <strain evidence="9 11">P2-4</strain>
    </source>
</reference>